<dbReference type="PROSITE" id="PS51257">
    <property type="entry name" value="PROKAR_LIPOPROTEIN"/>
    <property type="match status" value="1"/>
</dbReference>
<reference evidence="4" key="1">
    <citation type="journal article" date="2019" name="Int. J. Syst. Evol. Microbiol.">
        <title>The Global Catalogue of Microorganisms (GCM) 10K type strain sequencing project: providing services to taxonomists for standard genome sequencing and annotation.</title>
        <authorList>
            <consortium name="The Broad Institute Genomics Platform"/>
            <consortium name="The Broad Institute Genome Sequencing Center for Infectious Disease"/>
            <person name="Wu L."/>
            <person name="Ma J."/>
        </authorList>
    </citation>
    <scope>NUCLEOTIDE SEQUENCE [LARGE SCALE GENOMIC DNA]</scope>
    <source>
        <strain evidence="4">JCM 13249</strain>
    </source>
</reference>
<feature type="domain" description="Septum formation-related" evidence="2">
    <location>
        <begin position="70"/>
        <end position="277"/>
    </location>
</feature>
<dbReference type="InterPro" id="IPR026004">
    <property type="entry name" value="Septum_form"/>
</dbReference>
<comment type="caution">
    <text evidence="3">The sequence shown here is derived from an EMBL/GenBank/DDBJ whole genome shotgun (WGS) entry which is preliminary data.</text>
</comment>
<name>A0ABP4WKH4_9ACTN</name>
<dbReference type="Proteomes" id="UP001500655">
    <property type="component" value="Unassembled WGS sequence"/>
</dbReference>
<feature type="chain" id="PRO_5045828638" description="Septum formation-related domain-containing protein" evidence="1">
    <location>
        <begin position="25"/>
        <end position="299"/>
    </location>
</feature>
<evidence type="ECO:0000313" key="4">
    <source>
        <dbReference type="Proteomes" id="UP001500655"/>
    </source>
</evidence>
<evidence type="ECO:0000256" key="1">
    <source>
        <dbReference type="SAM" id="SignalP"/>
    </source>
</evidence>
<feature type="signal peptide" evidence="1">
    <location>
        <begin position="1"/>
        <end position="24"/>
    </location>
</feature>
<keyword evidence="1" id="KW-0732">Signal</keyword>
<keyword evidence="4" id="KW-1185">Reference proteome</keyword>
<accession>A0ABP4WKH4</accession>
<proteinExistence type="predicted"/>
<evidence type="ECO:0000259" key="2">
    <source>
        <dbReference type="Pfam" id="PF13845"/>
    </source>
</evidence>
<evidence type="ECO:0000313" key="3">
    <source>
        <dbReference type="EMBL" id="GAA1754167.1"/>
    </source>
</evidence>
<organism evidence="3 4">
    <name type="scientific">Luedemannella helvata</name>
    <dbReference type="NCBI Taxonomy" id="349315"/>
    <lineage>
        <taxon>Bacteria</taxon>
        <taxon>Bacillati</taxon>
        <taxon>Actinomycetota</taxon>
        <taxon>Actinomycetes</taxon>
        <taxon>Micromonosporales</taxon>
        <taxon>Micromonosporaceae</taxon>
        <taxon>Luedemannella</taxon>
    </lineage>
</organism>
<dbReference type="Pfam" id="PF13845">
    <property type="entry name" value="Septum_form"/>
    <property type="match status" value="1"/>
</dbReference>
<sequence>MVRRVVALLAAAAALALGGCAAVAGDGDLTGDWAILPKAQVPVPASGVCRANIMSEKSIDWDLALFVAPPVDCKTRHATETYYVGKITDAKAVKSTSPPEYGDAAFKTVYTNCAKQATKFLGDDYHDARVFIAPVLPTDLEWRGEARFYRCEMIELAADGEGIAERAASLKDGLRGKRPAAVQCVNYSDEGDHVEDLRFVPCAKPHLAEYTGTYMPKDGKFPGEDKASDRGAAGCLAVSARYVGMTVAALDAVGGYQWIHDGTSEGLWSIGERGERCYMGSYPGKKRTGSIKGKSPSRW</sequence>
<gene>
    <name evidence="3" type="ORF">GCM10009681_26630</name>
</gene>
<dbReference type="EMBL" id="BAAALS010000011">
    <property type="protein sequence ID" value="GAA1754167.1"/>
    <property type="molecule type" value="Genomic_DNA"/>
</dbReference>
<protein>
    <recommendedName>
        <fullName evidence="2">Septum formation-related domain-containing protein</fullName>
    </recommendedName>
</protein>